<dbReference type="GO" id="GO:0006805">
    <property type="term" value="P:xenobiotic metabolic process"/>
    <property type="evidence" value="ECO:0007669"/>
    <property type="project" value="TreeGrafter"/>
</dbReference>
<dbReference type="PRINTS" id="PR00463">
    <property type="entry name" value="EP450I"/>
</dbReference>
<keyword evidence="12" id="KW-1133">Transmembrane helix</keyword>
<feature type="transmembrane region" description="Helical" evidence="12">
    <location>
        <begin position="6"/>
        <end position="26"/>
    </location>
</feature>
<dbReference type="PRINTS" id="PR00385">
    <property type="entry name" value="P450"/>
</dbReference>
<evidence type="ECO:0000256" key="6">
    <source>
        <dbReference type="ARBA" id="ARBA00023002"/>
    </source>
</evidence>
<dbReference type="GO" id="GO:0016020">
    <property type="term" value="C:membrane"/>
    <property type="evidence" value="ECO:0007669"/>
    <property type="project" value="UniProtKB-SubCell"/>
</dbReference>
<comment type="subcellular location">
    <subcellularLocation>
        <location evidence="2">Membrane</location>
    </subcellularLocation>
</comment>
<dbReference type="GO" id="GO:0006082">
    <property type="term" value="P:organic acid metabolic process"/>
    <property type="evidence" value="ECO:0007669"/>
    <property type="project" value="TreeGrafter"/>
</dbReference>
<keyword evidence="12" id="KW-0812">Transmembrane</keyword>
<keyword evidence="7 10" id="KW-0408">Iron</keyword>
<dbReference type="Gene3D" id="1.10.630.10">
    <property type="entry name" value="Cytochrome P450"/>
    <property type="match status" value="1"/>
</dbReference>
<keyword evidence="8 11" id="KW-0503">Monooxygenase</keyword>
<evidence type="ECO:0000256" key="7">
    <source>
        <dbReference type="ARBA" id="ARBA00023004"/>
    </source>
</evidence>
<keyword evidence="9 12" id="KW-0472">Membrane</keyword>
<comment type="cofactor">
    <cofactor evidence="1 10">
        <name>heme</name>
        <dbReference type="ChEBI" id="CHEBI:30413"/>
    </cofactor>
</comment>
<dbReference type="CDD" id="cd11026">
    <property type="entry name" value="CYP2"/>
    <property type="match status" value="1"/>
</dbReference>
<name>A0A3Q3VU68_MOLML</name>
<feature type="binding site" description="axial binding residue" evidence="10">
    <location>
        <position position="445"/>
    </location>
    <ligand>
        <name>heme</name>
        <dbReference type="ChEBI" id="CHEBI:30413"/>
    </ligand>
    <ligandPart>
        <name>Fe</name>
        <dbReference type="ChEBI" id="CHEBI:18248"/>
    </ligandPart>
</feature>
<dbReference type="AlphaFoldDB" id="A0A3Q3VU68"/>
<keyword evidence="4 10" id="KW-0349">Heme</keyword>
<dbReference type="Proteomes" id="UP000261620">
    <property type="component" value="Unplaced"/>
</dbReference>
<keyword evidence="5 10" id="KW-0479">Metal-binding</keyword>
<proteinExistence type="inferred from homology"/>
<dbReference type="FunFam" id="1.10.630.10:FF:000004">
    <property type="entry name" value="cytochrome P450 2D15 isoform X1"/>
    <property type="match status" value="1"/>
</dbReference>
<dbReference type="GO" id="GO:0016712">
    <property type="term" value="F:oxidoreductase activity, acting on paired donors, with incorporation or reduction of molecular oxygen, reduced flavin or flavoprotein as one donor, and incorporation of one atom of oxygen"/>
    <property type="evidence" value="ECO:0007669"/>
    <property type="project" value="TreeGrafter"/>
</dbReference>
<dbReference type="PROSITE" id="PS00086">
    <property type="entry name" value="CYTOCHROME_P450"/>
    <property type="match status" value="1"/>
</dbReference>
<evidence type="ECO:0000256" key="4">
    <source>
        <dbReference type="ARBA" id="ARBA00022617"/>
    </source>
</evidence>
<dbReference type="InterPro" id="IPR036396">
    <property type="entry name" value="Cyt_P450_sf"/>
</dbReference>
<dbReference type="GO" id="GO:0020037">
    <property type="term" value="F:heme binding"/>
    <property type="evidence" value="ECO:0007669"/>
    <property type="project" value="InterPro"/>
</dbReference>
<reference evidence="13" key="1">
    <citation type="submission" date="2025-08" db="UniProtKB">
        <authorList>
            <consortium name="Ensembl"/>
        </authorList>
    </citation>
    <scope>IDENTIFICATION</scope>
</reference>
<sequence length="498" mass="56841">MWLYDLLLGFDLKALLFFFFVLLLIADYIKYRNPPNFPPGPLALPFVGNFFSVDQKNPHIYFTKLAELYGNLFSFRLGGNKIVFACGYKMVKETIVTQADNFVDRPYDPISDRFYSGQTGGLLYSNGEVWKRQRRFALATLRNFGVGKSIMEQSICEEARHMQEEIEKEKGAPFNPGVLFNNATSNIICQLVMGKRFDYSDHKFQMLLKRLSEVAQLEGSLWGFQLYDAFPSVMKQLPGPHNKMFTYFETLKEFISEAVESHKKDLDRNNPRDYIDTFIVEMENHKETHLGFNETNLALCSLDLFLAGTETTAKTLLWALIYLINHPDVQKKVQAEIDQVIGQTRQPCMADRPNLPYTDAVIHEIQRVGNIVPLNALRMAAKDTTLGGYFIPKGTAIWPILTSVLYDNTEWETPDEFNPAHFLDAEGKFKKREALLPFSAGKRVCLGEGLAKMELFLFLVGLLQKFSFSAPDGAKLREEGVPGTIRVPHPYKVYAKPR</sequence>
<dbReference type="OMA" id="VVELNRW"/>
<evidence type="ECO:0000256" key="5">
    <source>
        <dbReference type="ARBA" id="ARBA00022723"/>
    </source>
</evidence>
<evidence type="ECO:0000256" key="2">
    <source>
        <dbReference type="ARBA" id="ARBA00004370"/>
    </source>
</evidence>
<dbReference type="GO" id="GO:0005506">
    <property type="term" value="F:iron ion binding"/>
    <property type="evidence" value="ECO:0007669"/>
    <property type="project" value="InterPro"/>
</dbReference>
<dbReference type="InterPro" id="IPR017972">
    <property type="entry name" value="Cyt_P450_CS"/>
</dbReference>
<dbReference type="PANTHER" id="PTHR24300:SF177">
    <property type="entry name" value="CYTOCHROME P450 2J2"/>
    <property type="match status" value="1"/>
</dbReference>
<dbReference type="InterPro" id="IPR002401">
    <property type="entry name" value="Cyt_P450_E_grp-I"/>
</dbReference>
<evidence type="ECO:0000256" key="8">
    <source>
        <dbReference type="ARBA" id="ARBA00023033"/>
    </source>
</evidence>
<evidence type="ECO:0000256" key="12">
    <source>
        <dbReference type="SAM" id="Phobius"/>
    </source>
</evidence>
<dbReference type="GO" id="GO:0005737">
    <property type="term" value="C:cytoplasm"/>
    <property type="evidence" value="ECO:0007669"/>
    <property type="project" value="TreeGrafter"/>
</dbReference>
<keyword evidence="14" id="KW-1185">Reference proteome</keyword>
<dbReference type="InterPro" id="IPR050182">
    <property type="entry name" value="Cytochrome_P450_fam2"/>
</dbReference>
<evidence type="ECO:0000313" key="14">
    <source>
        <dbReference type="Proteomes" id="UP000261620"/>
    </source>
</evidence>
<evidence type="ECO:0000256" key="1">
    <source>
        <dbReference type="ARBA" id="ARBA00001971"/>
    </source>
</evidence>
<protein>
    <submittedName>
        <fullName evidence="13">Uncharacterized protein</fullName>
    </submittedName>
</protein>
<evidence type="ECO:0000256" key="11">
    <source>
        <dbReference type="RuleBase" id="RU000461"/>
    </source>
</evidence>
<dbReference type="SUPFAM" id="SSF48264">
    <property type="entry name" value="Cytochrome P450"/>
    <property type="match status" value="1"/>
</dbReference>
<evidence type="ECO:0000256" key="9">
    <source>
        <dbReference type="ARBA" id="ARBA00023136"/>
    </source>
</evidence>
<evidence type="ECO:0000256" key="10">
    <source>
        <dbReference type="PIRSR" id="PIRSR602401-1"/>
    </source>
</evidence>
<accession>A0A3Q3VU68</accession>
<evidence type="ECO:0000313" key="13">
    <source>
        <dbReference type="Ensembl" id="ENSMMOP00000002252.1"/>
    </source>
</evidence>
<dbReference type="PANTHER" id="PTHR24300">
    <property type="entry name" value="CYTOCHROME P450 508A4-RELATED"/>
    <property type="match status" value="1"/>
</dbReference>
<comment type="similarity">
    <text evidence="3 11">Belongs to the cytochrome P450 family.</text>
</comment>
<dbReference type="Ensembl" id="ENSMMOT00000002292.1">
    <property type="protein sequence ID" value="ENSMMOP00000002252.1"/>
    <property type="gene ID" value="ENSMMOG00000001489.1"/>
</dbReference>
<dbReference type="Pfam" id="PF00067">
    <property type="entry name" value="p450"/>
    <property type="match status" value="1"/>
</dbReference>
<dbReference type="InterPro" id="IPR001128">
    <property type="entry name" value="Cyt_P450"/>
</dbReference>
<reference evidence="13" key="2">
    <citation type="submission" date="2025-09" db="UniProtKB">
        <authorList>
            <consortium name="Ensembl"/>
        </authorList>
    </citation>
    <scope>IDENTIFICATION</scope>
</reference>
<dbReference type="STRING" id="94237.ENSMMOP00000002252"/>
<organism evidence="13 14">
    <name type="scientific">Mola mola</name>
    <name type="common">Ocean sunfish</name>
    <name type="synonym">Tetraodon mola</name>
    <dbReference type="NCBI Taxonomy" id="94237"/>
    <lineage>
        <taxon>Eukaryota</taxon>
        <taxon>Metazoa</taxon>
        <taxon>Chordata</taxon>
        <taxon>Craniata</taxon>
        <taxon>Vertebrata</taxon>
        <taxon>Euteleostomi</taxon>
        <taxon>Actinopterygii</taxon>
        <taxon>Neopterygii</taxon>
        <taxon>Teleostei</taxon>
        <taxon>Neoteleostei</taxon>
        <taxon>Acanthomorphata</taxon>
        <taxon>Eupercaria</taxon>
        <taxon>Tetraodontiformes</taxon>
        <taxon>Molidae</taxon>
        <taxon>Mola</taxon>
    </lineage>
</organism>
<keyword evidence="6 11" id="KW-0560">Oxidoreductase</keyword>
<evidence type="ECO:0000256" key="3">
    <source>
        <dbReference type="ARBA" id="ARBA00010617"/>
    </source>
</evidence>